<accession>A0A0B3BZX9</accession>
<keyword evidence="1" id="KW-0472">Membrane</keyword>
<proteinExistence type="predicted"/>
<dbReference type="OrthoDB" id="8601734at2"/>
<organism evidence="2 3">
    <name type="scientific">Pseudomonas flexibilis</name>
    <dbReference type="NCBI Taxonomy" id="706570"/>
    <lineage>
        <taxon>Bacteria</taxon>
        <taxon>Pseudomonadati</taxon>
        <taxon>Pseudomonadota</taxon>
        <taxon>Gammaproteobacteria</taxon>
        <taxon>Pseudomonadales</taxon>
        <taxon>Pseudomonadaceae</taxon>
        <taxon>Pseudomonas</taxon>
    </lineage>
</organism>
<name>A0A0B3BZX9_9PSED</name>
<dbReference type="STRING" id="706570.PT85_12105"/>
<feature type="transmembrane region" description="Helical" evidence="1">
    <location>
        <begin position="6"/>
        <end position="23"/>
    </location>
</feature>
<dbReference type="AlphaFoldDB" id="A0A0B3BZX9"/>
<keyword evidence="1" id="KW-0812">Transmembrane</keyword>
<dbReference type="Proteomes" id="UP000030980">
    <property type="component" value="Unassembled WGS sequence"/>
</dbReference>
<keyword evidence="1" id="KW-1133">Transmembrane helix</keyword>
<gene>
    <name evidence="2" type="ORF">PT85_12105</name>
</gene>
<dbReference type="EMBL" id="JTAK01000004">
    <property type="protein sequence ID" value="KHO64912.1"/>
    <property type="molecule type" value="Genomic_DNA"/>
</dbReference>
<protein>
    <submittedName>
        <fullName evidence="2">Uncharacterized protein</fullName>
    </submittedName>
</protein>
<evidence type="ECO:0000313" key="2">
    <source>
        <dbReference type="EMBL" id="KHO64912.1"/>
    </source>
</evidence>
<evidence type="ECO:0000313" key="3">
    <source>
        <dbReference type="Proteomes" id="UP000030980"/>
    </source>
</evidence>
<sequence>MIWHLVALGVAGLGAGGIAYLLRRLSRNRLPAWFVPALAGFGMLAYQINYEYDWAAHKESQLPAGSVVVAQEEEQQILRPWTYLVPLTVGLTVVDTTNIQQLEQDGQRIRQFILYRFEKEYVDRLDHQPHLLNCDTAELVPITGQGAGALRQLERDDALYRAVCQ</sequence>
<comment type="caution">
    <text evidence="2">The sequence shown here is derived from an EMBL/GenBank/DDBJ whole genome shotgun (WGS) entry which is preliminary data.</text>
</comment>
<evidence type="ECO:0000256" key="1">
    <source>
        <dbReference type="SAM" id="Phobius"/>
    </source>
</evidence>
<reference evidence="2 3" key="1">
    <citation type="submission" date="2014-11" db="EMBL/GenBank/DDBJ databases">
        <title>Genome sequence of Pseudomonas tuomuerensis JCM 14085.</title>
        <authorList>
            <person name="Shin S.-K."/>
            <person name="Yi H."/>
        </authorList>
    </citation>
    <scope>NUCLEOTIDE SEQUENCE [LARGE SCALE GENOMIC DNA]</scope>
    <source>
        <strain evidence="2 3">JCM 14085</strain>
    </source>
</reference>
<keyword evidence="3" id="KW-1185">Reference proteome</keyword>